<dbReference type="InterPro" id="IPR049900">
    <property type="entry name" value="PKS_mFAS_DH"/>
</dbReference>
<evidence type="ECO:0000256" key="8">
    <source>
        <dbReference type="ARBA" id="ARBA00022737"/>
    </source>
</evidence>
<dbReference type="InterPro" id="IPR036736">
    <property type="entry name" value="ACP-like_sf"/>
</dbReference>
<evidence type="ECO:0000259" key="10">
    <source>
        <dbReference type="PROSITE" id="PS50075"/>
    </source>
</evidence>
<dbReference type="Gene3D" id="3.30.70.3290">
    <property type="match status" value="1"/>
</dbReference>
<evidence type="ECO:0000256" key="5">
    <source>
        <dbReference type="ARBA" id="ARBA00022490"/>
    </source>
</evidence>
<evidence type="ECO:0000256" key="4">
    <source>
        <dbReference type="ARBA" id="ARBA00022450"/>
    </source>
</evidence>
<protein>
    <submittedName>
        <fullName evidence="13">LkcA</fullName>
    </submittedName>
</protein>
<keyword evidence="6" id="KW-0597">Phosphoprotein</keyword>
<feature type="region of interest" description="N-terminal hotdog fold" evidence="9">
    <location>
        <begin position="1529"/>
        <end position="1666"/>
    </location>
</feature>
<comment type="pathway">
    <text evidence="3">Lipid metabolism; fatty acid biosynthesis.</text>
</comment>
<dbReference type="Pfam" id="PF22336">
    <property type="entry name" value="RhiE-like_linker"/>
    <property type="match status" value="1"/>
</dbReference>
<dbReference type="SUPFAM" id="SSF52777">
    <property type="entry name" value="CoA-dependent acyltransferases"/>
    <property type="match status" value="2"/>
</dbReference>
<dbReference type="SUPFAM" id="SSF56801">
    <property type="entry name" value="Acetyl-CoA synthetase-like"/>
    <property type="match status" value="1"/>
</dbReference>
<comment type="caution">
    <text evidence="13">The sequence shown here is derived from an EMBL/GenBank/DDBJ whole genome shotgun (WGS) entry which is preliminary data.</text>
</comment>
<dbReference type="InterPro" id="IPR000873">
    <property type="entry name" value="AMP-dep_synth/lig_dom"/>
</dbReference>
<keyword evidence="8" id="KW-0677">Repeat</keyword>
<dbReference type="InterPro" id="IPR020841">
    <property type="entry name" value="PKS_Beta-ketoAc_synthase_dom"/>
</dbReference>
<dbReference type="PANTHER" id="PTHR43775">
    <property type="entry name" value="FATTY ACID SYNTHASE"/>
    <property type="match status" value="1"/>
</dbReference>
<dbReference type="InterPro" id="IPR025110">
    <property type="entry name" value="AMP-bd_C"/>
</dbReference>
<dbReference type="GO" id="GO:0005737">
    <property type="term" value="C:cytoplasm"/>
    <property type="evidence" value="ECO:0007669"/>
    <property type="project" value="UniProtKB-SubCell"/>
</dbReference>
<evidence type="ECO:0000256" key="1">
    <source>
        <dbReference type="ARBA" id="ARBA00004496"/>
    </source>
</evidence>
<dbReference type="EMBL" id="RBPY01000185">
    <property type="protein sequence ID" value="RMO68908.1"/>
    <property type="molecule type" value="Genomic_DNA"/>
</dbReference>
<evidence type="ECO:0000256" key="7">
    <source>
        <dbReference type="ARBA" id="ARBA00022679"/>
    </source>
</evidence>
<dbReference type="PROSITE" id="PS00606">
    <property type="entry name" value="KS3_1"/>
    <property type="match status" value="1"/>
</dbReference>
<keyword evidence="4" id="KW-0596">Phosphopantetheine</keyword>
<dbReference type="Gene3D" id="3.30.300.30">
    <property type="match status" value="1"/>
</dbReference>
<dbReference type="PROSITE" id="PS50075">
    <property type="entry name" value="CARRIER"/>
    <property type="match status" value="1"/>
</dbReference>
<dbReference type="Gene3D" id="3.30.559.10">
    <property type="entry name" value="Chloramphenicol acetyltransferase-like domain"/>
    <property type="match status" value="1"/>
</dbReference>
<dbReference type="InterPro" id="IPR006162">
    <property type="entry name" value="Ppantetheine_attach_site"/>
</dbReference>
<dbReference type="Gene3D" id="3.40.50.12780">
    <property type="entry name" value="N-terminal domain of ligase-like"/>
    <property type="match status" value="1"/>
</dbReference>
<comment type="subcellular location">
    <subcellularLocation>
        <location evidence="1">Cytoplasm</location>
    </subcellularLocation>
</comment>
<evidence type="ECO:0000313" key="13">
    <source>
        <dbReference type="EMBL" id="RMO68908.1"/>
    </source>
</evidence>
<dbReference type="InterPro" id="IPR014031">
    <property type="entry name" value="Ketoacyl_synth_C"/>
</dbReference>
<dbReference type="Pfam" id="PF13193">
    <property type="entry name" value="AMP-binding_C"/>
    <property type="match status" value="1"/>
</dbReference>
<dbReference type="GO" id="GO:0006633">
    <property type="term" value="P:fatty acid biosynthetic process"/>
    <property type="evidence" value="ECO:0007669"/>
    <property type="project" value="UniProtKB-UniPathway"/>
</dbReference>
<dbReference type="PANTHER" id="PTHR43775:SF37">
    <property type="entry name" value="SI:DKEY-61P9.11"/>
    <property type="match status" value="1"/>
</dbReference>
<dbReference type="SUPFAM" id="SSF47336">
    <property type="entry name" value="ACP-like"/>
    <property type="match status" value="1"/>
</dbReference>
<keyword evidence="7" id="KW-0808">Transferase</keyword>
<evidence type="ECO:0000256" key="9">
    <source>
        <dbReference type="PROSITE-ProRule" id="PRU01363"/>
    </source>
</evidence>
<evidence type="ECO:0000256" key="3">
    <source>
        <dbReference type="ARBA" id="ARBA00005194"/>
    </source>
</evidence>
<dbReference type="Gene3D" id="1.10.1200.10">
    <property type="entry name" value="ACP-like"/>
    <property type="match status" value="1"/>
</dbReference>
<feature type="active site" description="Proton acceptor; for dehydratase activity" evidence="9">
    <location>
        <position position="1577"/>
    </location>
</feature>
<dbReference type="InterPro" id="IPR018201">
    <property type="entry name" value="Ketoacyl_synth_AS"/>
</dbReference>
<dbReference type="Proteomes" id="UP000281350">
    <property type="component" value="Unassembled WGS sequence"/>
</dbReference>
<dbReference type="InterPro" id="IPR054514">
    <property type="entry name" value="RhiE-like_linker"/>
</dbReference>
<dbReference type="PROSITE" id="PS00012">
    <property type="entry name" value="PHOSPHOPANTETHEINE"/>
    <property type="match status" value="1"/>
</dbReference>
<feature type="domain" description="Carrier" evidence="10">
    <location>
        <begin position="915"/>
        <end position="990"/>
    </location>
</feature>
<dbReference type="InterPro" id="IPR009081">
    <property type="entry name" value="PP-bd_ACP"/>
</dbReference>
<dbReference type="Pfam" id="PF00550">
    <property type="entry name" value="PP-binding"/>
    <property type="match status" value="1"/>
</dbReference>
<evidence type="ECO:0000313" key="14">
    <source>
        <dbReference type="Proteomes" id="UP000281350"/>
    </source>
</evidence>
<comment type="pathway">
    <text evidence="2">Antibiotic biosynthesis.</text>
</comment>
<dbReference type="PROSITE" id="PS52004">
    <property type="entry name" value="KS3_2"/>
    <property type="match status" value="1"/>
</dbReference>
<keyword evidence="5" id="KW-0963">Cytoplasm</keyword>
<dbReference type="InterPro" id="IPR042104">
    <property type="entry name" value="PKS_dehydratase_sf"/>
</dbReference>
<dbReference type="Gene3D" id="3.10.129.110">
    <property type="entry name" value="Polyketide synthase dehydratase"/>
    <property type="match status" value="1"/>
</dbReference>
<dbReference type="Gene3D" id="3.30.559.30">
    <property type="entry name" value="Nonribosomal peptide synthetase, condensation domain"/>
    <property type="match status" value="1"/>
</dbReference>
<sequence length="1818" mass="196952">MDTLIADCRPATPEETLIWRRSQTHAGDPGLILSYRFALASSVDVQLLDHALYRLLAGPFASLRNTFLLNNGTLLSKRLALSPEVLEYDSCPQPLQSLTQGRSRHYRFVLQTLEDGQCYLDCLFSHLVMDGVSLQRFLAALSECYAGRTPVPCPAAGPRTPAPAGFWSELLTGYTLEQSLPMMPPASGPRSGQVRTATMTLSRVTRDQCNTLQTSGFRLTCAAMALTLARYLRAWEQNAKIMLCHTVQVPGGPDAGTCSNLVPLPVDVDACSDAHTLLQHIGETRRRIRPFQHTPWNELLAQFPAGSAGNVVINESPGLLTPTAPTIGEVCEVRALPCAGGPYDLAAVCSMAGGCLQVRLEASHERSTPRWFAQFAEQFQHSLHDLLEDTQQPFAALATLKRPEPGERGQRIPPVSLEQMLCALEQAEAERIAVIDDDGELTYSALRSSIDATVVRLAQQGVSQVGVCIGRNRWLPIALLAALKHGVRFTPLEAGLPDEALSDLIHRTQISYVLCDRSTHARLAHAAPQAVLLNIETQVMSGAGTSTSSSQEIDPIAYQMFSSGSTGVPKGIQIGRDNLAAFLTAMAAMPFCYPGARWIALTPLSFDISLLEALLPLCSNGCIVMADDPVRRSGRQLIDRIERDRIEILQLTPSSLRLLKDSDWQARRPITLLCGGERLSQEMADWVLAAGHTLFHVYGPTEATIWASCQRVTRGMPLSIGHPLDNTALQVVDDQLQPLALGVPGELLISGSLVGAGYLPPAPQHNFIEPFSAQSNRAYRTGDRAVAWGEQRIDYLGRLDSQVKIRGHRVELSEAEALIRRLAPGVEPCCVVREEPVAYLCAFIRPAQGRPFDVETLRAQVESRLPEQRCPSRYVLVDQWPHTPNGKLDLRRLMQAELQTLARSAHEQESGPSRDSESQGITELRRLIAETLGVQVQDPNQSLVAAGVDSIGFNLLAERLRHELAVDIAPHRFYELSSLTAIANALHTETPSELSSPKPAAQFEAAPLAILGMAGVGPAGLDIDELWQAMLEQRNCIAPCVRSDSPSILPGGYLNDIDSFDASFFGISAVEAAHMDPRQRLLLQECWRTFEDAGLVPDDYRGARVGCYIAATGCEYATVVSARQKTAHAYDMTGTSASILANRLSYQFDWRGPSVTIDTACSSGLTVLARAAADLHQGRCDMAFVGAVNLLIDSRTDDALRAGQFLSPNGVCSPFAEAANGYVRGEGVFAMLLCRAGETVPGLGPCALLAAVEDGHCGRSASLTAPSASAQADMIASIYRSLGGTSDVGFIETHGTGTRLGDPIEAEGISRALSSMHVRGDAPICLGTSKAAFGHLEAAAGLFGLIKAVKVVAEAMVPANPERGPENLRVKLEGAALAKAGNQNWPKAGDIRRAGVCSYGFGGSGAHAVVQNVPSRPASHERMQNPAPCLAVLSGFDAPALKRQAKALKTWLTEHPDASLAAITKTLGLHRTAMASRVAVAVHDHQSLLQALECIIEDHPLPAIEDLALQQAAGNYLQGGTLEPSLFDPSILPVRLPTYRFDGSYRYPLPSTLQLNLKPCQDRPSEVTARHPVFQDHQVNRQGVLPGVCALYWGLRLAHHDTLPRSLVDITWRVPLSQFAADSALDLTLTDDGTFRLLSGDTPLVNGTLSFDLHYPAPTSQALQRLREVQGRLPDARRIDAARLYEAFDALGIEYSRDFRSVIWVDRQGPLACARLICHGTEAIQQWGLLDGALQSGLALTLESRSTPVLPFTLGALVWSAPVDCPAGTYYALTEKTSDFRTQILLCDDRFRVIAQFIDLGIKPYSGNILGDAHEQQR</sequence>
<dbReference type="UniPathway" id="UPA00094"/>
<evidence type="ECO:0000259" key="12">
    <source>
        <dbReference type="PROSITE" id="PS52019"/>
    </source>
</evidence>
<dbReference type="Gene3D" id="3.40.47.10">
    <property type="match status" value="1"/>
</dbReference>
<gene>
    <name evidence="13" type="ORF">ALQ36_01929</name>
</gene>
<dbReference type="GO" id="GO:0004312">
    <property type="term" value="F:fatty acid synthase activity"/>
    <property type="evidence" value="ECO:0007669"/>
    <property type="project" value="TreeGrafter"/>
</dbReference>
<dbReference type="SUPFAM" id="SSF53901">
    <property type="entry name" value="Thiolase-like"/>
    <property type="match status" value="1"/>
</dbReference>
<organism evidence="13 14">
    <name type="scientific">Pseudomonas syringae pv. primulae</name>
    <dbReference type="NCBI Taxonomy" id="251707"/>
    <lineage>
        <taxon>Bacteria</taxon>
        <taxon>Pseudomonadati</taxon>
        <taxon>Pseudomonadota</taxon>
        <taxon>Gammaproteobacteria</taxon>
        <taxon>Pseudomonadales</taxon>
        <taxon>Pseudomonadaceae</taxon>
        <taxon>Pseudomonas</taxon>
    </lineage>
</organism>
<dbReference type="InterPro" id="IPR050091">
    <property type="entry name" value="PKS_NRPS_Biosynth_Enz"/>
</dbReference>
<dbReference type="InterPro" id="IPR023213">
    <property type="entry name" value="CAT-like_dom_sf"/>
</dbReference>
<dbReference type="GO" id="GO:0004315">
    <property type="term" value="F:3-oxoacyl-[acyl-carrier-protein] synthase activity"/>
    <property type="evidence" value="ECO:0007669"/>
    <property type="project" value="InterPro"/>
</dbReference>
<accession>A0A3M5TSV8</accession>
<dbReference type="CDD" id="cd00833">
    <property type="entry name" value="PKS"/>
    <property type="match status" value="1"/>
</dbReference>
<evidence type="ECO:0000256" key="2">
    <source>
        <dbReference type="ARBA" id="ARBA00004792"/>
    </source>
</evidence>
<feature type="domain" description="PKS/mFAS DH" evidence="12">
    <location>
        <begin position="1529"/>
        <end position="1811"/>
    </location>
</feature>
<dbReference type="Pfam" id="PF02801">
    <property type="entry name" value="Ketoacyl-synt_C"/>
    <property type="match status" value="1"/>
</dbReference>
<dbReference type="SMART" id="SM00825">
    <property type="entry name" value="PKS_KS"/>
    <property type="match status" value="1"/>
</dbReference>
<dbReference type="InterPro" id="IPR020807">
    <property type="entry name" value="PKS_DH"/>
</dbReference>
<feature type="active site" description="Proton donor; for dehydratase activity" evidence="9">
    <location>
        <position position="1731"/>
    </location>
</feature>
<feature type="region of interest" description="C-terminal hotdog fold" evidence="9">
    <location>
        <begin position="1676"/>
        <end position="1811"/>
    </location>
</feature>
<dbReference type="Pfam" id="PF00501">
    <property type="entry name" value="AMP-binding"/>
    <property type="match status" value="1"/>
</dbReference>
<dbReference type="InterPro" id="IPR045851">
    <property type="entry name" value="AMP-bd_C_sf"/>
</dbReference>
<dbReference type="Pfam" id="PF00109">
    <property type="entry name" value="ketoacyl-synt"/>
    <property type="match status" value="1"/>
</dbReference>
<dbReference type="PROSITE" id="PS52019">
    <property type="entry name" value="PKS_MFAS_DH"/>
    <property type="match status" value="1"/>
</dbReference>
<name>A0A3M5TSV8_9PSED</name>
<dbReference type="InterPro" id="IPR016039">
    <property type="entry name" value="Thiolase-like"/>
</dbReference>
<feature type="domain" description="Ketosynthase family 3 (KS3)" evidence="11">
    <location>
        <begin position="1005"/>
        <end position="1412"/>
    </location>
</feature>
<dbReference type="RefSeq" id="WP_122278725.1">
    <property type="nucleotide sequence ID" value="NZ_RBPY01000185.1"/>
</dbReference>
<evidence type="ECO:0000259" key="11">
    <source>
        <dbReference type="PROSITE" id="PS52004"/>
    </source>
</evidence>
<proteinExistence type="predicted"/>
<reference evidence="13 14" key="1">
    <citation type="submission" date="2018-08" db="EMBL/GenBank/DDBJ databases">
        <title>Recombination of ecologically and evolutionarily significant loci maintains genetic cohesion in the Pseudomonas syringae species complex.</title>
        <authorList>
            <person name="Dillon M."/>
            <person name="Thakur S."/>
            <person name="Almeida R.N.D."/>
            <person name="Weir B.S."/>
            <person name="Guttman D.S."/>
        </authorList>
    </citation>
    <scope>NUCLEOTIDE SEQUENCE [LARGE SCALE GENOMIC DNA]</scope>
    <source>
        <strain evidence="13 14">ICMP 2732</strain>
    </source>
</reference>
<dbReference type="InterPro" id="IPR042099">
    <property type="entry name" value="ANL_N_sf"/>
</dbReference>
<dbReference type="InterPro" id="IPR014030">
    <property type="entry name" value="Ketoacyl_synth_N"/>
</dbReference>
<dbReference type="SMART" id="SM00826">
    <property type="entry name" value="PKS_DH"/>
    <property type="match status" value="1"/>
</dbReference>
<evidence type="ECO:0000256" key="6">
    <source>
        <dbReference type="ARBA" id="ARBA00022553"/>
    </source>
</evidence>